<evidence type="ECO:0000256" key="3">
    <source>
        <dbReference type="ARBA" id="ARBA00023274"/>
    </source>
</evidence>
<dbReference type="InterPro" id="IPR005706">
    <property type="entry name" value="Ribosomal_uS2_bac/mit/plastid"/>
</dbReference>
<dbReference type="GO" id="GO:0003735">
    <property type="term" value="F:structural constituent of ribosome"/>
    <property type="evidence" value="ECO:0007669"/>
    <property type="project" value="InterPro"/>
</dbReference>
<organism evidence="7 8">
    <name type="scientific">Candidatus Kaiserbacteria bacterium CG10_big_fil_rev_8_21_14_0_10_59_10</name>
    <dbReference type="NCBI Taxonomy" id="1974612"/>
    <lineage>
        <taxon>Bacteria</taxon>
        <taxon>Candidatus Kaiseribacteriota</taxon>
    </lineage>
</organism>
<proteinExistence type="inferred from homology"/>
<dbReference type="Gene3D" id="1.10.287.610">
    <property type="entry name" value="Helix hairpin bin"/>
    <property type="match status" value="1"/>
</dbReference>
<comment type="caution">
    <text evidence="7">The sequence shown here is derived from an EMBL/GenBank/DDBJ whole genome shotgun (WGS) entry which is preliminary data.</text>
</comment>
<evidence type="ECO:0000256" key="5">
    <source>
        <dbReference type="HAMAP-Rule" id="MF_00291"/>
    </source>
</evidence>
<keyword evidence="2 5" id="KW-0689">Ribosomal protein</keyword>
<dbReference type="Gene3D" id="3.40.50.10490">
    <property type="entry name" value="Glucose-6-phosphate isomerase like protein, domain 1"/>
    <property type="match status" value="1"/>
</dbReference>
<evidence type="ECO:0000256" key="6">
    <source>
        <dbReference type="RuleBase" id="RU003631"/>
    </source>
</evidence>
<dbReference type="InterPro" id="IPR018130">
    <property type="entry name" value="Ribosomal_uS2_CS"/>
</dbReference>
<sequence length="242" mass="26739">MSGANLDMQTLQDAGVHMGYARSRRHPSATPFIYGTKDRADVFDLEETARRLERAREFLAECARSGGAVLFVGGKSEVAAHLKATAEAIGAPYVAGRWIGGTLTNFKNIRKRVERLEKLLGERERGELGKYTKRERLLIDREIDELERRFGGIVSLTDLPRALFVIDTRHESTAVREANQLGIPVIALASTDCDFSQVQYPIPGNDTSVKSVKHVLERVAEAYQEGKRAAAQQPKTEADAAS</sequence>
<evidence type="ECO:0000313" key="7">
    <source>
        <dbReference type="EMBL" id="PIR82753.1"/>
    </source>
</evidence>
<evidence type="ECO:0000256" key="2">
    <source>
        <dbReference type="ARBA" id="ARBA00022980"/>
    </source>
</evidence>
<dbReference type="InterPro" id="IPR001865">
    <property type="entry name" value="Ribosomal_uS2"/>
</dbReference>
<dbReference type="GO" id="GO:0015935">
    <property type="term" value="C:small ribosomal subunit"/>
    <property type="evidence" value="ECO:0007669"/>
    <property type="project" value="InterPro"/>
</dbReference>
<dbReference type="PROSITE" id="PS00963">
    <property type="entry name" value="RIBOSOMAL_S2_2"/>
    <property type="match status" value="1"/>
</dbReference>
<comment type="similarity">
    <text evidence="1 5 6">Belongs to the universal ribosomal protein uS2 family.</text>
</comment>
<dbReference type="EMBL" id="PFBM01000006">
    <property type="protein sequence ID" value="PIR82753.1"/>
    <property type="molecule type" value="Genomic_DNA"/>
</dbReference>
<dbReference type="Proteomes" id="UP000231379">
    <property type="component" value="Unassembled WGS sequence"/>
</dbReference>
<dbReference type="GO" id="GO:0006412">
    <property type="term" value="P:translation"/>
    <property type="evidence" value="ECO:0007669"/>
    <property type="project" value="UniProtKB-UniRule"/>
</dbReference>
<dbReference type="Pfam" id="PF00318">
    <property type="entry name" value="Ribosomal_S2"/>
    <property type="match status" value="1"/>
</dbReference>
<dbReference type="PANTHER" id="PTHR12534">
    <property type="entry name" value="30S RIBOSOMAL PROTEIN S2 PROKARYOTIC AND ORGANELLAR"/>
    <property type="match status" value="1"/>
</dbReference>
<evidence type="ECO:0000256" key="4">
    <source>
        <dbReference type="ARBA" id="ARBA00035256"/>
    </source>
</evidence>
<name>A0A2H0U8M5_9BACT</name>
<evidence type="ECO:0000313" key="8">
    <source>
        <dbReference type="Proteomes" id="UP000231379"/>
    </source>
</evidence>
<dbReference type="HAMAP" id="MF_00291_B">
    <property type="entry name" value="Ribosomal_uS2_B"/>
    <property type="match status" value="1"/>
</dbReference>
<dbReference type="AlphaFoldDB" id="A0A2H0U8M5"/>
<evidence type="ECO:0000256" key="1">
    <source>
        <dbReference type="ARBA" id="ARBA00006242"/>
    </source>
</evidence>
<dbReference type="CDD" id="cd01425">
    <property type="entry name" value="RPS2"/>
    <property type="match status" value="1"/>
</dbReference>
<dbReference type="PRINTS" id="PR00395">
    <property type="entry name" value="RIBOSOMALS2"/>
</dbReference>
<accession>A0A2H0U8M5</accession>
<dbReference type="PANTHER" id="PTHR12534:SF0">
    <property type="entry name" value="SMALL RIBOSOMAL SUBUNIT PROTEIN US2M"/>
    <property type="match status" value="1"/>
</dbReference>
<gene>
    <name evidence="5 7" type="primary">rpsB</name>
    <name evidence="7" type="ORF">COU20_00690</name>
</gene>
<dbReference type="NCBIfam" id="TIGR01011">
    <property type="entry name" value="rpsB_bact"/>
    <property type="match status" value="1"/>
</dbReference>
<dbReference type="InterPro" id="IPR023591">
    <property type="entry name" value="Ribosomal_uS2_flav_dom_sf"/>
</dbReference>
<reference evidence="8" key="1">
    <citation type="submission" date="2017-09" db="EMBL/GenBank/DDBJ databases">
        <title>Depth-based differentiation of microbial function through sediment-hosted aquifers and enrichment of novel symbionts in the deep terrestrial subsurface.</title>
        <authorList>
            <person name="Probst A.J."/>
            <person name="Ladd B."/>
            <person name="Jarett J.K."/>
            <person name="Geller-Mcgrath D.E."/>
            <person name="Sieber C.M.K."/>
            <person name="Emerson J.B."/>
            <person name="Anantharaman K."/>
            <person name="Thomas B.C."/>
            <person name="Malmstrom R."/>
            <person name="Stieglmeier M."/>
            <person name="Klingl A."/>
            <person name="Woyke T."/>
            <person name="Ryan C.M."/>
            <person name="Banfield J.F."/>
        </authorList>
    </citation>
    <scope>NUCLEOTIDE SEQUENCE [LARGE SCALE GENOMIC DNA]</scope>
</reference>
<keyword evidence="3 5" id="KW-0687">Ribonucleoprotein</keyword>
<dbReference type="SUPFAM" id="SSF52313">
    <property type="entry name" value="Ribosomal protein S2"/>
    <property type="match status" value="1"/>
</dbReference>
<protein>
    <recommendedName>
        <fullName evidence="4 5">Small ribosomal subunit protein uS2</fullName>
    </recommendedName>
</protein>